<dbReference type="EMBL" id="JACIHU010000008">
    <property type="protein sequence ID" value="MBB4481367.1"/>
    <property type="molecule type" value="Genomic_DNA"/>
</dbReference>
<evidence type="ECO:0000313" key="3">
    <source>
        <dbReference type="Proteomes" id="UP000523431"/>
    </source>
</evidence>
<dbReference type="Proteomes" id="UP000557344">
    <property type="component" value="Unassembled WGS sequence"/>
</dbReference>
<dbReference type="Proteomes" id="UP000523431">
    <property type="component" value="Unassembled WGS sequence"/>
</dbReference>
<evidence type="ECO:0000313" key="4">
    <source>
        <dbReference type="Proteomes" id="UP000557344"/>
    </source>
</evidence>
<dbReference type="AlphaFoldDB" id="A0A7W7EGT3"/>
<evidence type="ECO:0000313" key="1">
    <source>
        <dbReference type="EMBL" id="MBB4481367.1"/>
    </source>
</evidence>
<name>A0A7W7EGT3_RHIET</name>
<dbReference type="EMBL" id="JACIID010000008">
    <property type="protein sequence ID" value="MBB4537020.1"/>
    <property type="molecule type" value="Genomic_DNA"/>
</dbReference>
<proteinExistence type="predicted"/>
<organism evidence="2 3">
    <name type="scientific">Rhizobium etli</name>
    <dbReference type="NCBI Taxonomy" id="29449"/>
    <lineage>
        <taxon>Bacteria</taxon>
        <taxon>Pseudomonadati</taxon>
        <taxon>Pseudomonadota</taxon>
        <taxon>Alphaproteobacteria</taxon>
        <taxon>Hyphomicrobiales</taxon>
        <taxon>Rhizobiaceae</taxon>
        <taxon>Rhizobium/Agrobacterium group</taxon>
        <taxon>Rhizobium</taxon>
    </lineage>
</organism>
<evidence type="ECO:0000313" key="2">
    <source>
        <dbReference type="EMBL" id="MBB4537020.1"/>
    </source>
</evidence>
<dbReference type="RefSeq" id="WP_246723339.1">
    <property type="nucleotide sequence ID" value="NZ_JACIHU010000008.1"/>
</dbReference>
<reference evidence="3 4" key="1">
    <citation type="submission" date="2020-08" db="EMBL/GenBank/DDBJ databases">
        <title>Genomic Encyclopedia of Type Strains, Phase IV (KMG-V): Genome sequencing to study the core and pangenomes of soil and plant-associated prokaryotes.</title>
        <authorList>
            <person name="Whitman W."/>
        </authorList>
    </citation>
    <scope>NUCLEOTIDE SEQUENCE [LARGE SCALE GENOMIC DNA]</scope>
    <source>
        <strain evidence="1 4">SEMIA 471</strain>
        <strain evidence="2 3">SEMIA 489</strain>
    </source>
</reference>
<gene>
    <name evidence="1" type="ORF">GGE46_003963</name>
    <name evidence="2" type="ORF">GGE57_003784</name>
</gene>
<accession>A0A7W7EGT3</accession>
<sequence length="101" mass="11088">MIQHSGITKPALQPEDIAMLTAVLQGWCEEKSCGIASPAAQHVARELVAWFECGIRDKHRLTGLMRHMHLDFKNMPMPAPAPIGAAPQPLLKISQLKCHNG</sequence>
<protein>
    <submittedName>
        <fullName evidence="2">Uncharacterized protein</fullName>
    </submittedName>
</protein>
<comment type="caution">
    <text evidence="2">The sequence shown here is derived from an EMBL/GenBank/DDBJ whole genome shotgun (WGS) entry which is preliminary data.</text>
</comment>